<dbReference type="Gene3D" id="3.40.50.620">
    <property type="entry name" value="HUPs"/>
    <property type="match status" value="1"/>
</dbReference>
<dbReference type="GO" id="GO:0042802">
    <property type="term" value="F:identical protein binding"/>
    <property type="evidence" value="ECO:0007669"/>
    <property type="project" value="UniProtKB-ARBA"/>
</dbReference>
<dbReference type="Gene3D" id="3.40.50.300">
    <property type="entry name" value="P-loop containing nucleotide triphosphate hydrolases"/>
    <property type="match status" value="1"/>
</dbReference>
<dbReference type="PRINTS" id="PR00344">
    <property type="entry name" value="BCTRLSENSOR"/>
</dbReference>
<evidence type="ECO:0000256" key="12">
    <source>
        <dbReference type="ARBA" id="ARBA00023136"/>
    </source>
</evidence>
<evidence type="ECO:0000313" key="17">
    <source>
        <dbReference type="EMBL" id="MTU04833.1"/>
    </source>
</evidence>
<dbReference type="AlphaFoldDB" id="A0A7X2XHC7"/>
<dbReference type="SUPFAM" id="SSF55781">
    <property type="entry name" value="GAF domain-like"/>
    <property type="match status" value="1"/>
</dbReference>
<evidence type="ECO:0000256" key="13">
    <source>
        <dbReference type="ARBA" id="ARBA00057300"/>
    </source>
</evidence>
<dbReference type="Pfam" id="PF02518">
    <property type="entry name" value="HATPase_c"/>
    <property type="match status" value="1"/>
</dbReference>
<dbReference type="InterPro" id="IPR029016">
    <property type="entry name" value="GAF-like_dom_sf"/>
</dbReference>
<evidence type="ECO:0000256" key="3">
    <source>
        <dbReference type="ARBA" id="ARBA00012438"/>
    </source>
</evidence>
<dbReference type="Gene3D" id="3.30.565.10">
    <property type="entry name" value="Histidine kinase-like ATPase, C-terminal domain"/>
    <property type="match status" value="1"/>
</dbReference>
<dbReference type="CDD" id="cd00082">
    <property type="entry name" value="HisKA"/>
    <property type="match status" value="1"/>
</dbReference>
<keyword evidence="4" id="KW-0597">Phosphoprotein</keyword>
<dbReference type="OrthoDB" id="9806130at2"/>
<dbReference type="InterPro" id="IPR052023">
    <property type="entry name" value="Histidine_kinase_KdpD"/>
</dbReference>
<evidence type="ECO:0000256" key="6">
    <source>
        <dbReference type="ARBA" id="ARBA00022692"/>
    </source>
</evidence>
<dbReference type="FunFam" id="3.40.50.300:FF:000483">
    <property type="entry name" value="Sensor histidine kinase KdpD"/>
    <property type="match status" value="1"/>
</dbReference>
<accession>A0A7X2XHC7</accession>
<dbReference type="GO" id="GO:0005524">
    <property type="term" value="F:ATP binding"/>
    <property type="evidence" value="ECO:0007669"/>
    <property type="project" value="UniProtKB-KW"/>
</dbReference>
<dbReference type="InterPro" id="IPR003852">
    <property type="entry name" value="Sig_transdc_His_kinase_KdpD_N"/>
</dbReference>
<dbReference type="GO" id="GO:0000155">
    <property type="term" value="F:phosphorelay sensor kinase activity"/>
    <property type="evidence" value="ECO:0007669"/>
    <property type="project" value="InterPro"/>
</dbReference>
<dbReference type="GO" id="GO:0005737">
    <property type="term" value="C:cytoplasm"/>
    <property type="evidence" value="ECO:0007669"/>
    <property type="project" value="UniProtKB-ARBA"/>
</dbReference>
<name>A0A7X2XHC7_9FIRM</name>
<feature type="domain" description="Histidine kinase" evidence="15">
    <location>
        <begin position="680"/>
        <end position="895"/>
    </location>
</feature>
<keyword evidence="6 14" id="KW-0812">Transmembrane</keyword>
<gene>
    <name evidence="16" type="ORF">GMD11_10890</name>
    <name evidence="17" type="ORF">GMD18_10560</name>
</gene>
<comment type="catalytic activity">
    <reaction evidence="1">
        <text>ATP + protein L-histidine = ADP + protein N-phospho-L-histidine.</text>
        <dbReference type="EC" id="2.7.13.3"/>
    </reaction>
</comment>
<dbReference type="PANTHER" id="PTHR45569:SF1">
    <property type="entry name" value="SENSOR PROTEIN KDPD"/>
    <property type="match status" value="1"/>
</dbReference>
<evidence type="ECO:0000256" key="9">
    <source>
        <dbReference type="ARBA" id="ARBA00022840"/>
    </source>
</evidence>
<evidence type="ECO:0000256" key="5">
    <source>
        <dbReference type="ARBA" id="ARBA00022679"/>
    </source>
</evidence>
<dbReference type="EMBL" id="WNBM01000011">
    <property type="protein sequence ID" value="MTT76760.1"/>
    <property type="molecule type" value="Genomic_DNA"/>
</dbReference>
<evidence type="ECO:0000256" key="4">
    <source>
        <dbReference type="ARBA" id="ARBA00022553"/>
    </source>
</evidence>
<dbReference type="EC" id="2.7.13.3" evidence="3"/>
<keyword evidence="10 14" id="KW-1133">Transmembrane helix</keyword>
<organism evidence="16 19">
    <name type="scientific">Phascolarctobacterium faecium</name>
    <dbReference type="NCBI Taxonomy" id="33025"/>
    <lineage>
        <taxon>Bacteria</taxon>
        <taxon>Bacillati</taxon>
        <taxon>Bacillota</taxon>
        <taxon>Negativicutes</taxon>
        <taxon>Acidaminococcales</taxon>
        <taxon>Acidaminococcaceae</taxon>
        <taxon>Phascolarctobacterium</taxon>
    </lineage>
</organism>
<comment type="subcellular location">
    <subcellularLocation>
        <location evidence="2">Membrane</location>
        <topology evidence="2">Multi-pass membrane protein</topology>
    </subcellularLocation>
</comment>
<keyword evidence="12 14" id="KW-0472">Membrane</keyword>
<evidence type="ECO:0000259" key="15">
    <source>
        <dbReference type="PROSITE" id="PS50109"/>
    </source>
</evidence>
<reference evidence="18 19" key="1">
    <citation type="journal article" date="2019" name="Nat. Med.">
        <title>A library of human gut bacterial isolates paired with longitudinal multiomics data enables mechanistic microbiome research.</title>
        <authorList>
            <person name="Poyet M."/>
            <person name="Groussin M."/>
            <person name="Gibbons S.M."/>
            <person name="Avila-Pacheco J."/>
            <person name="Jiang X."/>
            <person name="Kearney S.M."/>
            <person name="Perrotta A.R."/>
            <person name="Berdy B."/>
            <person name="Zhao S."/>
            <person name="Lieberman T.D."/>
            <person name="Swanson P.K."/>
            <person name="Smith M."/>
            <person name="Roesemann S."/>
            <person name="Alexander J.E."/>
            <person name="Rich S.A."/>
            <person name="Livny J."/>
            <person name="Vlamakis H."/>
            <person name="Clish C."/>
            <person name="Bullock K."/>
            <person name="Deik A."/>
            <person name="Scott J."/>
            <person name="Pierce K.A."/>
            <person name="Xavier R.J."/>
            <person name="Alm E.J."/>
        </authorList>
    </citation>
    <scope>NUCLEOTIDE SEQUENCE [LARGE SCALE GENOMIC DNA]</scope>
    <source>
        <strain evidence="16 19">BIOML-A13</strain>
        <strain evidence="17 18">BIOML-A3</strain>
    </source>
</reference>
<keyword evidence="9" id="KW-0067">ATP-binding</keyword>
<dbReference type="Proteomes" id="UP000443070">
    <property type="component" value="Unassembled WGS sequence"/>
</dbReference>
<dbReference type="PANTHER" id="PTHR45569">
    <property type="entry name" value="SENSOR PROTEIN KDPD"/>
    <property type="match status" value="1"/>
</dbReference>
<dbReference type="Pfam" id="PF13493">
    <property type="entry name" value="DUF4118"/>
    <property type="match status" value="1"/>
</dbReference>
<evidence type="ECO:0000256" key="11">
    <source>
        <dbReference type="ARBA" id="ARBA00023012"/>
    </source>
</evidence>
<dbReference type="Pfam" id="PF13492">
    <property type="entry name" value="GAF_3"/>
    <property type="match status" value="1"/>
</dbReference>
<dbReference type="InterPro" id="IPR036890">
    <property type="entry name" value="HATPase_C_sf"/>
</dbReference>
<dbReference type="InterPro" id="IPR005467">
    <property type="entry name" value="His_kinase_dom"/>
</dbReference>
<dbReference type="RefSeq" id="WP_155164267.1">
    <property type="nucleotide sequence ID" value="NZ_WNBG01000012.1"/>
</dbReference>
<evidence type="ECO:0000256" key="1">
    <source>
        <dbReference type="ARBA" id="ARBA00000085"/>
    </source>
</evidence>
<evidence type="ECO:0000256" key="10">
    <source>
        <dbReference type="ARBA" id="ARBA00022989"/>
    </source>
</evidence>
<dbReference type="SMART" id="SM00388">
    <property type="entry name" value="HisKA"/>
    <property type="match status" value="1"/>
</dbReference>
<dbReference type="CDD" id="cd00075">
    <property type="entry name" value="HATPase"/>
    <property type="match status" value="1"/>
</dbReference>
<dbReference type="FunFam" id="3.30.565.10:FF:000042">
    <property type="entry name" value="Two-component sensor histidine kinase KdpD"/>
    <property type="match status" value="1"/>
</dbReference>
<evidence type="ECO:0000256" key="8">
    <source>
        <dbReference type="ARBA" id="ARBA00022777"/>
    </source>
</evidence>
<evidence type="ECO:0000256" key="2">
    <source>
        <dbReference type="ARBA" id="ARBA00004141"/>
    </source>
</evidence>
<feature type="transmembrane region" description="Helical" evidence="14">
    <location>
        <begin position="402"/>
        <end position="421"/>
    </location>
</feature>
<evidence type="ECO:0000313" key="19">
    <source>
        <dbReference type="Proteomes" id="UP000484547"/>
    </source>
</evidence>
<comment type="caution">
    <text evidence="16">The sequence shown here is derived from an EMBL/GenBank/DDBJ whole genome shotgun (WGS) entry which is preliminary data.</text>
</comment>
<feature type="transmembrane region" description="Helical" evidence="14">
    <location>
        <begin position="478"/>
        <end position="496"/>
    </location>
</feature>
<dbReference type="InterPro" id="IPR003594">
    <property type="entry name" value="HATPase_dom"/>
</dbReference>
<dbReference type="Pfam" id="PF00512">
    <property type="entry name" value="HisKA"/>
    <property type="match status" value="1"/>
</dbReference>
<evidence type="ECO:0000256" key="7">
    <source>
        <dbReference type="ARBA" id="ARBA00022741"/>
    </source>
</evidence>
<dbReference type="SUPFAM" id="SSF55874">
    <property type="entry name" value="ATPase domain of HSP90 chaperone/DNA topoisomerase II/histidine kinase"/>
    <property type="match status" value="1"/>
</dbReference>
<dbReference type="EMBL" id="WNBW01000012">
    <property type="protein sequence ID" value="MTU04833.1"/>
    <property type="molecule type" value="Genomic_DNA"/>
</dbReference>
<dbReference type="Gene3D" id="1.20.120.620">
    <property type="entry name" value="Backbone structure of the membrane domain of e. Coli histidine kinase receptor kdpd"/>
    <property type="match status" value="1"/>
</dbReference>
<dbReference type="InterPro" id="IPR003018">
    <property type="entry name" value="GAF"/>
</dbReference>
<dbReference type="PROSITE" id="PS50109">
    <property type="entry name" value="HIS_KIN"/>
    <property type="match status" value="1"/>
</dbReference>
<keyword evidence="5" id="KW-0808">Transferase</keyword>
<dbReference type="InterPro" id="IPR003661">
    <property type="entry name" value="HisK_dim/P_dom"/>
</dbReference>
<feature type="transmembrane region" description="Helical" evidence="14">
    <location>
        <begin position="428"/>
        <end position="446"/>
    </location>
</feature>
<dbReference type="InterPro" id="IPR004358">
    <property type="entry name" value="Sig_transdc_His_kin-like_C"/>
</dbReference>
<dbReference type="InterPro" id="IPR014729">
    <property type="entry name" value="Rossmann-like_a/b/a_fold"/>
</dbReference>
<dbReference type="Gene3D" id="1.10.287.130">
    <property type="match status" value="1"/>
</dbReference>
<dbReference type="Gene3D" id="3.30.450.40">
    <property type="match status" value="1"/>
</dbReference>
<dbReference type="InterPro" id="IPR036097">
    <property type="entry name" value="HisK_dim/P_sf"/>
</dbReference>
<dbReference type="Pfam" id="PF02702">
    <property type="entry name" value="KdpD"/>
    <property type="match status" value="1"/>
</dbReference>
<dbReference type="InterPro" id="IPR025201">
    <property type="entry name" value="KdpD_TM"/>
</dbReference>
<dbReference type="CDD" id="cd01987">
    <property type="entry name" value="USP_KdpD-like"/>
    <property type="match status" value="1"/>
</dbReference>
<dbReference type="InterPro" id="IPR038318">
    <property type="entry name" value="KdpD_sf"/>
</dbReference>
<dbReference type="InterPro" id="IPR027417">
    <property type="entry name" value="P-loop_NTPase"/>
</dbReference>
<sequence>MELTEKPQSGHEYAETLLAAANKEQRGKLTVFLGAAAGVGKTCSMLQEAHARLREGTDVVLGLVLTHGRKETAALLEGLPRIPEQEIEYHGKMLQEMDLDAILRRRPQLVVVDELAHSNVPGSRHQRRYQDVEELLAAGIDVYTAVNIQHIESLNDVVAQITGSIVRETVPDAFFELADDIRLIDIPPKELLQRLKEGKVYRPQQAQQALRGFFRQGNISALRELALRFTARHVDQDMLAYMRLHKIEGPWPASGKVMVCVSASPFSAQLIRAAQRLAQGLHAEFLAVHIETPERRFPHGDKERERLWRNLNLAKELGGQILTTAGTDFVETVLQIAVRENVTAIVVGKSGPRRWYEIGRKTLVDRLIDRSGFINVYVIQGREEEEKSPVITTAVPQQQAGWRQYVGALAAVVITTGLCYVFRGQLELVNISLLYLLPVLLTAAWWGRSTAYVTALFCVLGFDFLFLEPIFTFTIYDIRYLWSFLIFGLVAFLVGGKTESLRRELESTRRRESNVNSLYRFSSRIAAVDDAVTIMEEFVSHVGRELQRTVLILLPESKVLRLQACYAVQQEDAAAEFQLPPSEYAVAAWVQEHGQAAGRSTDTLPGAENLFLPLMNGEKVIGVVGIAIDTRKLSPEERAVLGAWVSLLAIALVRAGLSSEAKQAAMLREADKLRTALFNSVSHELRTPLAAIMASVYTLNDKAVAYGEKQRQQLLETIADASKRMERIIGNLLDTARLESGMLQLKLDWCDLEDVVSGALRRSKEHTQSYKIKVEIADDLPLIYADAALLEHVVLNLLDNAVKYSVEGSEIEIQTCLDDSEVIVMVKDRGLGVTAKDLPHLFDKFYRARQTEKISGTGLGLAICKGIVDAHRGRIWAKQRTGGGSIFAFALPVILPEEKAGEKND</sequence>
<dbReference type="GO" id="GO:0005886">
    <property type="term" value="C:plasma membrane"/>
    <property type="evidence" value="ECO:0007669"/>
    <property type="project" value="TreeGrafter"/>
</dbReference>
<evidence type="ECO:0000313" key="18">
    <source>
        <dbReference type="Proteomes" id="UP000443070"/>
    </source>
</evidence>
<dbReference type="SUPFAM" id="SSF52402">
    <property type="entry name" value="Adenine nucleotide alpha hydrolases-like"/>
    <property type="match status" value="1"/>
</dbReference>
<keyword evidence="7" id="KW-0547">Nucleotide-binding</keyword>
<keyword evidence="18" id="KW-1185">Reference proteome</keyword>
<keyword evidence="8" id="KW-0418">Kinase</keyword>
<evidence type="ECO:0000256" key="14">
    <source>
        <dbReference type="SAM" id="Phobius"/>
    </source>
</evidence>
<dbReference type="Proteomes" id="UP000484547">
    <property type="component" value="Unassembled WGS sequence"/>
</dbReference>
<protein>
    <recommendedName>
        <fullName evidence="3">histidine kinase</fullName>
        <ecNumber evidence="3">2.7.13.3</ecNumber>
    </recommendedName>
</protein>
<feature type="transmembrane region" description="Helical" evidence="14">
    <location>
        <begin position="452"/>
        <end position="471"/>
    </location>
</feature>
<keyword evidence="11" id="KW-0902">Two-component regulatory system</keyword>
<comment type="function">
    <text evidence="13">Member of the two-component regulatory system KdpD/KdpE involved in the regulation of the kdp operon. KdpD may function as a membrane-associated protein kinase that phosphorylates KdpE in response to environmental signals.</text>
</comment>
<evidence type="ECO:0000313" key="16">
    <source>
        <dbReference type="EMBL" id="MTT76760.1"/>
    </source>
</evidence>
<dbReference type="SUPFAM" id="SSF47384">
    <property type="entry name" value="Homodimeric domain of signal transducing histidine kinase"/>
    <property type="match status" value="1"/>
</dbReference>
<dbReference type="SMART" id="SM00387">
    <property type="entry name" value="HATPase_c"/>
    <property type="match status" value="1"/>
</dbReference>
<proteinExistence type="predicted"/>